<name>A0A1B0ABJ7_GLOPL</name>
<dbReference type="AlphaFoldDB" id="A0A1B0ABJ7"/>
<evidence type="ECO:0000256" key="1">
    <source>
        <dbReference type="SAM" id="MobiDB-lite"/>
    </source>
</evidence>
<reference evidence="3" key="1">
    <citation type="submission" date="2014-03" db="EMBL/GenBank/DDBJ databases">
        <authorList>
            <person name="Aksoy S."/>
            <person name="Warren W."/>
            <person name="Wilson R.K."/>
        </authorList>
    </citation>
    <scope>NUCLEOTIDE SEQUENCE [LARGE SCALE GENOMIC DNA]</scope>
    <source>
        <strain evidence="3">IAEA</strain>
    </source>
</reference>
<dbReference type="VEuPathDB" id="VectorBase:GPAI040277"/>
<feature type="region of interest" description="Disordered" evidence="1">
    <location>
        <begin position="1"/>
        <end position="34"/>
    </location>
</feature>
<evidence type="ECO:0000313" key="2">
    <source>
        <dbReference type="EnsemblMetazoa" id="GPAI040277-PA"/>
    </source>
</evidence>
<dbReference type="Proteomes" id="UP000092445">
    <property type="component" value="Unassembled WGS sequence"/>
</dbReference>
<accession>A0A1B0ABJ7</accession>
<evidence type="ECO:0000313" key="3">
    <source>
        <dbReference type="Proteomes" id="UP000092445"/>
    </source>
</evidence>
<organism evidence="2 3">
    <name type="scientific">Glossina pallidipes</name>
    <name type="common">Tsetse fly</name>
    <dbReference type="NCBI Taxonomy" id="7398"/>
    <lineage>
        <taxon>Eukaryota</taxon>
        <taxon>Metazoa</taxon>
        <taxon>Ecdysozoa</taxon>
        <taxon>Arthropoda</taxon>
        <taxon>Hexapoda</taxon>
        <taxon>Insecta</taxon>
        <taxon>Pterygota</taxon>
        <taxon>Neoptera</taxon>
        <taxon>Endopterygota</taxon>
        <taxon>Diptera</taxon>
        <taxon>Brachycera</taxon>
        <taxon>Muscomorpha</taxon>
        <taxon>Hippoboscoidea</taxon>
        <taxon>Glossinidae</taxon>
        <taxon>Glossina</taxon>
    </lineage>
</organism>
<keyword evidence="3" id="KW-1185">Reference proteome</keyword>
<protein>
    <submittedName>
        <fullName evidence="2">Uncharacterized protein</fullName>
    </submittedName>
</protein>
<proteinExistence type="predicted"/>
<reference evidence="2" key="2">
    <citation type="submission" date="2020-05" db="UniProtKB">
        <authorList>
            <consortium name="EnsemblMetazoa"/>
        </authorList>
    </citation>
    <scope>IDENTIFICATION</scope>
    <source>
        <strain evidence="2">IAEA</strain>
    </source>
</reference>
<dbReference type="EnsemblMetazoa" id="GPAI040277-RA">
    <property type="protein sequence ID" value="GPAI040277-PA"/>
    <property type="gene ID" value="GPAI040277"/>
</dbReference>
<sequence>MAQPSKRLKSLSQIKDRSRFPSKPGLSKGMTTRQPCTLPEKCSMSAPQYKKIPCSPNRRNKAKKVVSLFELFLPYKTLCQKQFRVYNINVVTAQLRLSGSFSFLKVTAFTIDNRQPVCLRFRFSNDLVYDLIDPSAKRSPLVSSDYDVEVVDFQLQDYTTGLVLKKK</sequence>